<dbReference type="Proteomes" id="UP000053237">
    <property type="component" value="Unassembled WGS sequence"/>
</dbReference>
<keyword evidence="2" id="KW-1185">Reference proteome</keyword>
<dbReference type="InParanoid" id="A0A024GJW5"/>
<protein>
    <submittedName>
        <fullName evidence="1">Uncharacterized protein</fullName>
    </submittedName>
</protein>
<comment type="caution">
    <text evidence="1">The sequence shown here is derived from an EMBL/GenBank/DDBJ whole genome shotgun (WGS) entry which is preliminary data.</text>
</comment>
<accession>A0A024GJW5</accession>
<proteinExistence type="predicted"/>
<dbReference type="EMBL" id="CAIX01000142">
    <property type="protein sequence ID" value="CCI46807.1"/>
    <property type="molecule type" value="Genomic_DNA"/>
</dbReference>
<organism evidence="1 2">
    <name type="scientific">Albugo candida</name>
    <dbReference type="NCBI Taxonomy" id="65357"/>
    <lineage>
        <taxon>Eukaryota</taxon>
        <taxon>Sar</taxon>
        <taxon>Stramenopiles</taxon>
        <taxon>Oomycota</taxon>
        <taxon>Peronosporomycetes</taxon>
        <taxon>Albuginales</taxon>
        <taxon>Albuginaceae</taxon>
        <taxon>Albugo</taxon>
    </lineage>
</organism>
<sequence>MGVPACPIVNSLRSSPTLSESDNEDKFYLLCRVGRVAPRSLWVLGLITPLETVQKITHKDLLFGKYIGKSLSNYLMSLCDLSLPTTIQEMVTFHQWRSLTYRRCNQEIRFPTKLLK</sequence>
<gene>
    <name evidence="1" type="ORF">BN9_077620</name>
</gene>
<reference evidence="1 2" key="1">
    <citation type="submission" date="2012-05" db="EMBL/GenBank/DDBJ databases">
        <title>Recombination and specialization in a pathogen metapopulation.</title>
        <authorList>
            <person name="Gardiner A."/>
            <person name="Kemen E."/>
            <person name="Schultz-Larsen T."/>
            <person name="MacLean D."/>
            <person name="Van Oosterhout C."/>
            <person name="Jones J.D.G."/>
        </authorList>
    </citation>
    <scope>NUCLEOTIDE SEQUENCE [LARGE SCALE GENOMIC DNA]</scope>
    <source>
        <strain evidence="1 2">Ac Nc2</strain>
    </source>
</reference>
<dbReference type="AlphaFoldDB" id="A0A024GJW5"/>
<name>A0A024GJW5_9STRA</name>
<evidence type="ECO:0000313" key="1">
    <source>
        <dbReference type="EMBL" id="CCI46807.1"/>
    </source>
</evidence>
<evidence type="ECO:0000313" key="2">
    <source>
        <dbReference type="Proteomes" id="UP000053237"/>
    </source>
</evidence>